<dbReference type="STRING" id="13249.T1HIM3"/>
<dbReference type="VEuPathDB" id="VectorBase:RPRC003896"/>
<feature type="domain" description="NFACT protein C-terminal" evidence="9">
    <location>
        <begin position="879"/>
        <end position="926"/>
    </location>
</feature>
<dbReference type="EnsemblMetazoa" id="RPRC003896-RA">
    <property type="protein sequence ID" value="RPRC003896-PA"/>
    <property type="gene ID" value="RPRC003896"/>
</dbReference>
<dbReference type="Pfam" id="PF05833">
    <property type="entry name" value="NFACT_N"/>
    <property type="match status" value="1"/>
</dbReference>
<reference evidence="10" key="1">
    <citation type="submission" date="2015-05" db="UniProtKB">
        <authorList>
            <consortium name="EnsemblMetazoa"/>
        </authorList>
    </citation>
    <scope>IDENTIFICATION</scope>
</reference>
<name>T1HIM3_RHOPR</name>
<dbReference type="Gene3D" id="2.30.310.10">
    <property type="entry name" value="ibrinogen binding protein from staphylococcus aureus domain"/>
    <property type="match status" value="1"/>
</dbReference>
<dbReference type="FunFam" id="2.30.310.10:FF:000001">
    <property type="entry name" value="Nuclear export mediator factor Nemf"/>
    <property type="match status" value="1"/>
</dbReference>
<feature type="domain" description="NFACT RNA-binding" evidence="8">
    <location>
        <begin position="514"/>
        <end position="624"/>
    </location>
</feature>
<comment type="similarity">
    <text evidence="3">Belongs to the NEMF family.</text>
</comment>
<keyword evidence="11" id="KW-1185">Reference proteome</keyword>
<evidence type="ECO:0000256" key="5">
    <source>
        <dbReference type="ARBA" id="ARBA00023054"/>
    </source>
</evidence>
<dbReference type="InterPro" id="IPR008532">
    <property type="entry name" value="NFACT_RNA-bd"/>
</dbReference>
<dbReference type="GO" id="GO:1990116">
    <property type="term" value="P:ribosome-associated ubiquitin-dependent protein catabolic process"/>
    <property type="evidence" value="ECO:0007669"/>
    <property type="project" value="TreeGrafter"/>
</dbReference>
<dbReference type="Proteomes" id="UP000015103">
    <property type="component" value="Unassembled WGS sequence"/>
</dbReference>
<dbReference type="HOGENOM" id="CLU_003612_1_0_1"/>
<dbReference type="OMA" id="MFLEFFA"/>
<organism evidence="10 11">
    <name type="scientific">Rhodnius prolixus</name>
    <name type="common">Triatomid bug</name>
    <dbReference type="NCBI Taxonomy" id="13249"/>
    <lineage>
        <taxon>Eukaryota</taxon>
        <taxon>Metazoa</taxon>
        <taxon>Ecdysozoa</taxon>
        <taxon>Arthropoda</taxon>
        <taxon>Hexapoda</taxon>
        <taxon>Insecta</taxon>
        <taxon>Pterygota</taxon>
        <taxon>Neoptera</taxon>
        <taxon>Paraneoptera</taxon>
        <taxon>Hemiptera</taxon>
        <taxon>Heteroptera</taxon>
        <taxon>Panheteroptera</taxon>
        <taxon>Cimicomorpha</taxon>
        <taxon>Reduviidae</taxon>
        <taxon>Triatominae</taxon>
        <taxon>Rhodnius</taxon>
    </lineage>
</organism>
<feature type="compositionally biased region" description="Basic and acidic residues" evidence="7">
    <location>
        <begin position="743"/>
        <end position="759"/>
    </location>
</feature>
<dbReference type="GO" id="GO:0072344">
    <property type="term" value="P:rescue of stalled ribosome"/>
    <property type="evidence" value="ECO:0007669"/>
    <property type="project" value="TreeGrafter"/>
</dbReference>
<feature type="region of interest" description="Disordered" evidence="7">
    <location>
        <begin position="722"/>
        <end position="874"/>
    </location>
</feature>
<comment type="subcellular location">
    <subcellularLocation>
        <location evidence="2">Cytoplasm</location>
    </subcellularLocation>
    <subcellularLocation>
        <location evidence="1">Nucleus</location>
    </subcellularLocation>
</comment>
<dbReference type="GO" id="GO:0043023">
    <property type="term" value="F:ribosomal large subunit binding"/>
    <property type="evidence" value="ECO:0007669"/>
    <property type="project" value="TreeGrafter"/>
</dbReference>
<dbReference type="PANTHER" id="PTHR15239">
    <property type="entry name" value="NUCLEAR EXPORT MEDIATOR FACTOR NEMF"/>
    <property type="match status" value="1"/>
</dbReference>
<evidence type="ECO:0008006" key="12">
    <source>
        <dbReference type="Google" id="ProtNLM"/>
    </source>
</evidence>
<dbReference type="Pfam" id="PF05670">
    <property type="entry name" value="NFACT-R_1"/>
    <property type="match status" value="1"/>
</dbReference>
<keyword evidence="5" id="KW-0175">Coiled coil</keyword>
<accession>T1HIM3</accession>
<feature type="compositionally biased region" description="Basic residues" evidence="7">
    <location>
        <begin position="799"/>
        <end position="810"/>
    </location>
</feature>
<dbReference type="InterPro" id="IPR021846">
    <property type="entry name" value="NFACT-C"/>
</dbReference>
<evidence type="ECO:0000259" key="8">
    <source>
        <dbReference type="Pfam" id="PF05670"/>
    </source>
</evidence>
<protein>
    <recommendedName>
        <fullName evidence="12">NFACT RNA-binding domain-containing protein</fullName>
    </recommendedName>
</protein>
<feature type="compositionally biased region" description="Basic and acidic residues" evidence="7">
    <location>
        <begin position="853"/>
        <end position="867"/>
    </location>
</feature>
<dbReference type="PANTHER" id="PTHR15239:SF6">
    <property type="entry name" value="RIBOSOME QUALITY CONTROL COMPLEX SUBUNIT NEMF"/>
    <property type="match status" value="1"/>
</dbReference>
<dbReference type="eggNOG" id="KOG2030">
    <property type="taxonomic scope" value="Eukaryota"/>
</dbReference>
<feature type="compositionally biased region" description="Acidic residues" evidence="7">
    <location>
        <begin position="760"/>
        <end position="771"/>
    </location>
</feature>
<evidence type="ECO:0000256" key="1">
    <source>
        <dbReference type="ARBA" id="ARBA00004123"/>
    </source>
</evidence>
<dbReference type="AlphaFoldDB" id="T1HIM3"/>
<evidence type="ECO:0000259" key="9">
    <source>
        <dbReference type="Pfam" id="PF11923"/>
    </source>
</evidence>
<dbReference type="GO" id="GO:0000049">
    <property type="term" value="F:tRNA binding"/>
    <property type="evidence" value="ECO:0007669"/>
    <property type="project" value="TreeGrafter"/>
</dbReference>
<keyword evidence="4" id="KW-0963">Cytoplasm</keyword>
<keyword evidence="6" id="KW-0539">Nucleus</keyword>
<dbReference type="GO" id="GO:1990112">
    <property type="term" value="C:RQC complex"/>
    <property type="evidence" value="ECO:0007669"/>
    <property type="project" value="TreeGrafter"/>
</dbReference>
<evidence type="ECO:0000313" key="10">
    <source>
        <dbReference type="EnsemblMetazoa" id="RPRC003896-PA"/>
    </source>
</evidence>
<dbReference type="FunCoup" id="T1HIM3">
    <property type="interactions" value="1397"/>
</dbReference>
<evidence type="ECO:0000313" key="11">
    <source>
        <dbReference type="Proteomes" id="UP000015103"/>
    </source>
</evidence>
<dbReference type="GO" id="GO:0005634">
    <property type="term" value="C:nucleus"/>
    <property type="evidence" value="ECO:0007669"/>
    <property type="project" value="UniProtKB-SubCell"/>
</dbReference>
<dbReference type="EMBL" id="ACPB03011240">
    <property type="status" value="NOT_ANNOTATED_CDS"/>
    <property type="molecule type" value="Genomic_DNA"/>
</dbReference>
<evidence type="ECO:0000256" key="3">
    <source>
        <dbReference type="ARBA" id="ARBA00008318"/>
    </source>
</evidence>
<evidence type="ECO:0000256" key="2">
    <source>
        <dbReference type="ARBA" id="ARBA00004496"/>
    </source>
</evidence>
<dbReference type="Pfam" id="PF11923">
    <property type="entry name" value="NFACT-C"/>
    <property type="match status" value="1"/>
</dbReference>
<evidence type="ECO:0000256" key="7">
    <source>
        <dbReference type="SAM" id="MobiDB-lite"/>
    </source>
</evidence>
<dbReference type="InterPro" id="IPR051608">
    <property type="entry name" value="RQC_Subunit_NEMF"/>
</dbReference>
<dbReference type="EMBL" id="ACPB03011239">
    <property type="status" value="NOT_ANNOTATED_CDS"/>
    <property type="molecule type" value="Genomic_DNA"/>
</dbReference>
<sequence length="926" mass="105866">MKTQFNSLDIACCVHELQKLVGMRVNQIYDVNHKTYLFKLQLQDKKDVLLIESGVRFHMTSYEWPKNICPSGFTMKLRKHLKNKRIESVKQLGNDRIIDFQFGSGEAAHHVILELFNRGNIVLTNNLLITLNVLRPHTEGDRYKFSVREPYPIFRAREITGPLTMDQLTEVFKNAKTGDKINKILLHHTDYGSALVDHILSLAGISRNAKYEGDVPLEILESLADKLKIGEEIFKDVRSQPSKVMPFLLNCKNLLLVYNISENVAKILKEIYHGYIIKLEEPRFSQENLVRYVEFHPCLFSQYEGCLYVEFDSFNLAVDEFYSKTESQRIEYKAYQAVCTDKSWHAQSLHGKILGSLDVTEENRRKAELIMANSEIIEEIICTVRRAIMMQMSWPDIVHMFLELARQGNSVFSSIHGFKLETNQITLSLCDPYEEGDKAIKTPILVDVDLALSACANATRYYSNKKSAAIKELKTVESQSKAIKSAEKKARVILKDIETTATITKARKVYWFEKFYWFVSSDNYLVIAGRDQHQNELIVKRYLKKGDIYVHADLNGASSVVVKNPTGNPIPPRTLNEAGNMAVCYSIGWEAKVMCSAWWVRHDQVSKTAPAGEYLTTGSFMIRGQKNFLLPAQLAMGFGFMFKLEESSVFRHAGERKTKCGLMDAVIDEPVKENLVESDITSGQNDVSKEMCSLDELSKKMYIKDGVSKYSHINSKETSNLDAVRKESYSQDDASNEVYNSDDDYKRDQDQDSCSKGDVDPEDLSTDTEDETSTKQHAANHVNHKPKTEFPDVDNILKRGQRSKLKKIKEKYKNQDEEERVLRMYVLKSDGKKKEPKKSKKTKHPLPKVGGSPEERSTRPPKMPKEDFLEEEEDEPIAEELDMIDFLTGQPHPEDEMLFAVPVIAPYSALLSFKYKVKIIPGTSKR</sequence>
<dbReference type="GO" id="GO:0005737">
    <property type="term" value="C:cytoplasm"/>
    <property type="evidence" value="ECO:0007669"/>
    <property type="project" value="UniProtKB-SubCell"/>
</dbReference>
<feature type="compositionally biased region" description="Basic residues" evidence="7">
    <location>
        <begin position="834"/>
        <end position="846"/>
    </location>
</feature>
<proteinExistence type="inferred from homology"/>
<dbReference type="InParanoid" id="T1HIM3"/>
<evidence type="ECO:0000256" key="6">
    <source>
        <dbReference type="ARBA" id="ARBA00023242"/>
    </source>
</evidence>
<evidence type="ECO:0000256" key="4">
    <source>
        <dbReference type="ARBA" id="ARBA00022490"/>
    </source>
</evidence>